<feature type="chain" id="PRO_5035754616" evidence="1">
    <location>
        <begin position="19"/>
        <end position="247"/>
    </location>
</feature>
<name>A0A8S4QQV6_9NEOP</name>
<gene>
    <name evidence="2" type="primary">jg25240</name>
    <name evidence="2" type="ORF">PAEG_LOCUS3664</name>
</gene>
<keyword evidence="3" id="KW-1185">Reference proteome</keyword>
<dbReference type="AlphaFoldDB" id="A0A8S4QQV6"/>
<protein>
    <submittedName>
        <fullName evidence="2">Jg25240 protein</fullName>
    </submittedName>
</protein>
<evidence type="ECO:0000313" key="3">
    <source>
        <dbReference type="Proteomes" id="UP000838756"/>
    </source>
</evidence>
<feature type="non-terminal residue" evidence="2">
    <location>
        <position position="247"/>
    </location>
</feature>
<comment type="caution">
    <text evidence="2">The sequence shown here is derived from an EMBL/GenBank/DDBJ whole genome shotgun (WGS) entry which is preliminary data.</text>
</comment>
<accession>A0A8S4QQV6</accession>
<feature type="signal peptide" evidence="1">
    <location>
        <begin position="1"/>
        <end position="18"/>
    </location>
</feature>
<dbReference type="SUPFAM" id="SSF75011">
    <property type="entry name" value="3-carboxy-cis,cis-mucoante lactonizing enzyme"/>
    <property type="match status" value="1"/>
</dbReference>
<dbReference type="Proteomes" id="UP000838756">
    <property type="component" value="Unassembled WGS sequence"/>
</dbReference>
<proteinExistence type="predicted"/>
<sequence>MKVLTCFTVLALVGIIVATPTTKDNKLVVTKDVYFDDSVKYRGEHEIVNILVPLNSLNFKESTSSESESQEEDSATILFFVEADIQSDGTRVDQGLYVLKDGKAKKILKHGRDAAASSDDSKLAFFGAQDGLYVYNDTTNSADKYGPITDSIIAIAKEKEGDAIYILTEDHEVYKISNNGETKVKLDDVVNAKEIVLDYSDNLYFVGDDNKPYVRTADGVKEVGGLPHDLSDVKLIKPPFILDKSVP</sequence>
<organism evidence="2 3">
    <name type="scientific">Pararge aegeria aegeria</name>
    <dbReference type="NCBI Taxonomy" id="348720"/>
    <lineage>
        <taxon>Eukaryota</taxon>
        <taxon>Metazoa</taxon>
        <taxon>Ecdysozoa</taxon>
        <taxon>Arthropoda</taxon>
        <taxon>Hexapoda</taxon>
        <taxon>Insecta</taxon>
        <taxon>Pterygota</taxon>
        <taxon>Neoptera</taxon>
        <taxon>Endopterygota</taxon>
        <taxon>Lepidoptera</taxon>
        <taxon>Glossata</taxon>
        <taxon>Ditrysia</taxon>
        <taxon>Papilionoidea</taxon>
        <taxon>Nymphalidae</taxon>
        <taxon>Satyrinae</taxon>
        <taxon>Satyrini</taxon>
        <taxon>Parargina</taxon>
        <taxon>Pararge</taxon>
    </lineage>
</organism>
<evidence type="ECO:0000313" key="2">
    <source>
        <dbReference type="EMBL" id="CAH2215530.1"/>
    </source>
</evidence>
<evidence type="ECO:0000256" key="1">
    <source>
        <dbReference type="SAM" id="SignalP"/>
    </source>
</evidence>
<reference evidence="2" key="1">
    <citation type="submission" date="2022-03" db="EMBL/GenBank/DDBJ databases">
        <authorList>
            <person name="Lindestad O."/>
        </authorList>
    </citation>
    <scope>NUCLEOTIDE SEQUENCE</scope>
</reference>
<keyword evidence="1" id="KW-0732">Signal</keyword>
<dbReference type="OrthoDB" id="7071878at2759"/>
<dbReference type="EMBL" id="CAKXAJ010011905">
    <property type="protein sequence ID" value="CAH2215530.1"/>
    <property type="molecule type" value="Genomic_DNA"/>
</dbReference>